<gene>
    <name evidence="8" type="ORF">GAYE_SCF34G4958</name>
</gene>
<evidence type="ECO:0000259" key="7">
    <source>
        <dbReference type="PROSITE" id="PS50103"/>
    </source>
</evidence>
<dbReference type="PROSITE" id="PS50103">
    <property type="entry name" value="ZF_C3H1"/>
    <property type="match status" value="2"/>
</dbReference>
<keyword evidence="1 5" id="KW-0479">Metal-binding</keyword>
<keyword evidence="3 5" id="KW-0863">Zinc-finger</keyword>
<dbReference type="Pfam" id="PF00642">
    <property type="entry name" value="zf-CCCH"/>
    <property type="match status" value="2"/>
</dbReference>
<feature type="region of interest" description="Disordered" evidence="6">
    <location>
        <begin position="56"/>
        <end position="95"/>
    </location>
</feature>
<feature type="compositionally biased region" description="Polar residues" evidence="6">
    <location>
        <begin position="57"/>
        <end position="66"/>
    </location>
</feature>
<dbReference type="GO" id="GO:0010468">
    <property type="term" value="P:regulation of gene expression"/>
    <property type="evidence" value="ECO:0007669"/>
    <property type="project" value="UniProtKB-ARBA"/>
</dbReference>
<keyword evidence="2" id="KW-0677">Repeat</keyword>
<keyword evidence="9" id="KW-1185">Reference proteome</keyword>
<feature type="compositionally biased region" description="Polar residues" evidence="6">
    <location>
        <begin position="407"/>
        <end position="426"/>
    </location>
</feature>
<evidence type="ECO:0000313" key="8">
    <source>
        <dbReference type="EMBL" id="KAK4527037.1"/>
    </source>
</evidence>
<dbReference type="EMBL" id="JANCYU010000047">
    <property type="protein sequence ID" value="KAK4527037.1"/>
    <property type="molecule type" value="Genomic_DNA"/>
</dbReference>
<feature type="region of interest" description="Disordered" evidence="6">
    <location>
        <begin position="386"/>
        <end position="430"/>
    </location>
</feature>
<evidence type="ECO:0000313" key="9">
    <source>
        <dbReference type="Proteomes" id="UP001300502"/>
    </source>
</evidence>
<feature type="zinc finger region" description="C3H1-type" evidence="5">
    <location>
        <begin position="306"/>
        <end position="333"/>
    </location>
</feature>
<organism evidence="8 9">
    <name type="scientific">Galdieria yellowstonensis</name>
    <dbReference type="NCBI Taxonomy" id="3028027"/>
    <lineage>
        <taxon>Eukaryota</taxon>
        <taxon>Rhodophyta</taxon>
        <taxon>Bangiophyceae</taxon>
        <taxon>Galdieriales</taxon>
        <taxon>Galdieriaceae</taxon>
        <taxon>Galdieria</taxon>
    </lineage>
</organism>
<evidence type="ECO:0000256" key="3">
    <source>
        <dbReference type="ARBA" id="ARBA00022771"/>
    </source>
</evidence>
<keyword evidence="4 5" id="KW-0862">Zinc</keyword>
<feature type="domain" description="C3H1-type" evidence="7">
    <location>
        <begin position="438"/>
        <end position="464"/>
    </location>
</feature>
<dbReference type="GO" id="GO:0008270">
    <property type="term" value="F:zinc ion binding"/>
    <property type="evidence" value="ECO:0007669"/>
    <property type="project" value="UniProtKB-KW"/>
</dbReference>
<reference evidence="8 9" key="1">
    <citation type="submission" date="2022-07" db="EMBL/GenBank/DDBJ databases">
        <title>Genome-wide signatures of adaptation to extreme environments.</title>
        <authorList>
            <person name="Cho C.H."/>
            <person name="Yoon H.S."/>
        </authorList>
    </citation>
    <scope>NUCLEOTIDE SEQUENCE [LARGE SCALE GENOMIC DNA]</scope>
    <source>
        <strain evidence="8 9">108.79 E11</strain>
    </source>
</reference>
<feature type="compositionally biased region" description="Basic and acidic residues" evidence="6">
    <location>
        <begin position="158"/>
        <end position="188"/>
    </location>
</feature>
<dbReference type="InterPro" id="IPR000571">
    <property type="entry name" value="Znf_CCCH"/>
</dbReference>
<evidence type="ECO:0000256" key="4">
    <source>
        <dbReference type="ARBA" id="ARBA00022833"/>
    </source>
</evidence>
<feature type="zinc finger region" description="C3H1-type" evidence="5">
    <location>
        <begin position="438"/>
        <end position="464"/>
    </location>
</feature>
<dbReference type="SUPFAM" id="SSF90229">
    <property type="entry name" value="CCCH zinc finger"/>
    <property type="match status" value="2"/>
</dbReference>
<comment type="caution">
    <text evidence="8">The sequence shown here is derived from an EMBL/GenBank/DDBJ whole genome shotgun (WGS) entry which is preliminary data.</text>
</comment>
<dbReference type="InterPro" id="IPR036855">
    <property type="entry name" value="Znf_CCCH_sf"/>
</dbReference>
<dbReference type="Proteomes" id="UP001300502">
    <property type="component" value="Unassembled WGS sequence"/>
</dbReference>
<dbReference type="InterPro" id="IPR045877">
    <property type="entry name" value="ZFP36-like"/>
</dbReference>
<dbReference type="FunFam" id="4.10.1000.10:FF:000003">
    <property type="entry name" value="Zinc finger CCCH domain-containing protein"/>
    <property type="match status" value="1"/>
</dbReference>
<evidence type="ECO:0000256" key="6">
    <source>
        <dbReference type="SAM" id="MobiDB-lite"/>
    </source>
</evidence>
<name>A0AAV9IHV3_9RHOD</name>
<feature type="compositionally biased region" description="Low complexity" evidence="6">
    <location>
        <begin position="645"/>
        <end position="667"/>
    </location>
</feature>
<dbReference type="GO" id="GO:0003729">
    <property type="term" value="F:mRNA binding"/>
    <property type="evidence" value="ECO:0007669"/>
    <property type="project" value="InterPro"/>
</dbReference>
<dbReference type="PANTHER" id="PTHR12547">
    <property type="entry name" value="CCCH ZINC FINGER/TIS11-RELATED"/>
    <property type="match status" value="1"/>
</dbReference>
<dbReference type="SMART" id="SM00356">
    <property type="entry name" value="ZnF_C3H1"/>
    <property type="match status" value="2"/>
</dbReference>
<evidence type="ECO:0000256" key="5">
    <source>
        <dbReference type="PROSITE-ProRule" id="PRU00723"/>
    </source>
</evidence>
<dbReference type="Gene3D" id="4.10.1000.10">
    <property type="entry name" value="Zinc finger, CCCH-type"/>
    <property type="match status" value="2"/>
</dbReference>
<dbReference type="PANTHER" id="PTHR12547:SF18">
    <property type="entry name" value="PROTEIN TIS11"/>
    <property type="match status" value="1"/>
</dbReference>
<feature type="compositionally biased region" description="Polar residues" evidence="6">
    <location>
        <begin position="192"/>
        <end position="203"/>
    </location>
</feature>
<sequence length="731" mass="80925">MNVTAVLPEFVQQRGKEELLEHCTPTGDEHKSDKGNRKSYSEVFHRCGELEMGGFSGQSNLDSRNTLELGKPPVQMDGSKKLGTEPFRVSASSEEIGASRAGVSPLTKKLGLSFVGQSSLVGENNNPSPFNSTLLDTSSLTEDWKNVDWSSSEEEGENENRESDRFSENKISDKVDREGVEEMVDSRDSGLSPYQANKNSSRNLIHSSSHPLFALRPYHFDSKDLSTKELEDTIRHSLSEANKQTVSPPPFEQDVSLFPNQARANQSLETSSYSEAVPRYSMQRNACSTVSYSSNVSTPPAPWMTRWKTRMCKFYPMGMCKNGAKCSFAHSVEELREPESLGQPHAVNTGVQPCGNFPFYDMESNSLRGQKLDLYGSDSFHVSPTLLNNRNSGLSRPEAGRSMDAAKNNSDGSVPSSTSMNASNPGKSVPPAPWMTHFKTKMCKFFSAGECKNGDKCSFAHSLDELREPPPPEVNEERRRRYLRRQLQHFGMLNDRNSRFLPFSGEMENFSGQSMRGDLFANVDYLRMREQLPSSSCMYYRDIPKVPYDQSEASGMIRSSKKNMMYSLSSPQLGGAVDISNSIHRSSSYSFLELNSEVFNNNDLSNYMGQQSNVQYFGDGNAIHGTNAEPSSYLGAYSSSLDASTVSPSSSSIPSGSSSLSKALNPSTRSNSVYSLKNRKGFGQGEDIAGEPSSSVVSNSSRGVQQEDVWDEIDRDILHIVFDEDMESKSN</sequence>
<protein>
    <recommendedName>
        <fullName evidence="7">C3H1-type domain-containing protein</fullName>
    </recommendedName>
</protein>
<proteinExistence type="predicted"/>
<feature type="region of interest" description="Disordered" evidence="6">
    <location>
        <begin position="645"/>
        <end position="708"/>
    </location>
</feature>
<dbReference type="AlphaFoldDB" id="A0AAV9IHV3"/>
<feature type="domain" description="C3H1-type" evidence="7">
    <location>
        <begin position="306"/>
        <end position="333"/>
    </location>
</feature>
<dbReference type="GO" id="GO:0051252">
    <property type="term" value="P:regulation of RNA metabolic process"/>
    <property type="evidence" value="ECO:0007669"/>
    <property type="project" value="UniProtKB-ARBA"/>
</dbReference>
<feature type="region of interest" description="Disordered" evidence="6">
    <location>
        <begin position="146"/>
        <end position="203"/>
    </location>
</feature>
<evidence type="ECO:0000256" key="1">
    <source>
        <dbReference type="ARBA" id="ARBA00022723"/>
    </source>
</evidence>
<evidence type="ECO:0000256" key="2">
    <source>
        <dbReference type="ARBA" id="ARBA00022737"/>
    </source>
</evidence>
<accession>A0AAV9IHV3</accession>